<gene>
    <name evidence="7" type="ORF">GXW71_08065</name>
</gene>
<evidence type="ECO:0000256" key="5">
    <source>
        <dbReference type="ARBA" id="ARBA00022842"/>
    </source>
</evidence>
<accession>A0ABS5EVJ0</accession>
<organism evidence="7 8">
    <name type="scientific">Plastoroseomonas hellenica</name>
    <dbReference type="NCBI Taxonomy" id="2687306"/>
    <lineage>
        <taxon>Bacteria</taxon>
        <taxon>Pseudomonadati</taxon>
        <taxon>Pseudomonadota</taxon>
        <taxon>Alphaproteobacteria</taxon>
        <taxon>Acetobacterales</taxon>
        <taxon>Acetobacteraceae</taxon>
        <taxon>Plastoroseomonas</taxon>
    </lineage>
</organism>
<dbReference type="InterPro" id="IPR008949">
    <property type="entry name" value="Isoprenoid_synthase_dom_sf"/>
</dbReference>
<evidence type="ECO:0000313" key="7">
    <source>
        <dbReference type="EMBL" id="MBR0664309.1"/>
    </source>
</evidence>
<dbReference type="EMBL" id="JAAGBB010000007">
    <property type="protein sequence ID" value="MBR0664309.1"/>
    <property type="molecule type" value="Genomic_DNA"/>
</dbReference>
<dbReference type="Gene3D" id="1.10.600.10">
    <property type="entry name" value="Farnesyl Diphosphate Synthase"/>
    <property type="match status" value="1"/>
</dbReference>
<comment type="similarity">
    <text evidence="2 6">Belongs to the FPP/GGPP synthase family.</text>
</comment>
<dbReference type="PANTHER" id="PTHR12001">
    <property type="entry name" value="GERANYLGERANYL PYROPHOSPHATE SYNTHASE"/>
    <property type="match status" value="1"/>
</dbReference>
<dbReference type="InterPro" id="IPR033749">
    <property type="entry name" value="Polyprenyl_synt_CS"/>
</dbReference>
<keyword evidence="5" id="KW-0460">Magnesium</keyword>
<dbReference type="SUPFAM" id="SSF48576">
    <property type="entry name" value="Terpenoid synthases"/>
    <property type="match status" value="1"/>
</dbReference>
<dbReference type="PANTHER" id="PTHR12001:SF69">
    <property type="entry name" value="ALL TRANS-POLYPRENYL-DIPHOSPHATE SYNTHASE PDSS1"/>
    <property type="match status" value="1"/>
</dbReference>
<evidence type="ECO:0000313" key="8">
    <source>
        <dbReference type="Proteomes" id="UP001196870"/>
    </source>
</evidence>
<sequence length="300" mass="32147">MQSPVALIPQLAAHIVAAGGKRLRPLLTLAAARLCGHEGTRHIRLAACVEFIHTATLLHDDVVDESALRRGQASANALFGNKPSVLVGDFLFARAFQLMVEDGSLDVLAILSAASATIAEGEVLQLVIQNDTASTEAQYLEVIEGKTAALFAAATEVGGVVADRPAAERAALRAYGRALGIAFQLIDDALDYSAEQAKLGKTVGDDFREGKITLPVLLAFARGTEEERAFWHRTIEQREQTDADLERATALMRDRGALADTVRRAEDYGAEARAALGLFPDSLARQAMIGIIDFCIARAR</sequence>
<dbReference type="Pfam" id="PF00348">
    <property type="entry name" value="polyprenyl_synt"/>
    <property type="match status" value="1"/>
</dbReference>
<dbReference type="CDD" id="cd00685">
    <property type="entry name" value="Trans_IPPS_HT"/>
    <property type="match status" value="1"/>
</dbReference>
<comment type="cofactor">
    <cofactor evidence="1">
        <name>Mg(2+)</name>
        <dbReference type="ChEBI" id="CHEBI:18420"/>
    </cofactor>
</comment>
<evidence type="ECO:0000256" key="3">
    <source>
        <dbReference type="ARBA" id="ARBA00022679"/>
    </source>
</evidence>
<dbReference type="PROSITE" id="PS00723">
    <property type="entry name" value="POLYPRENYL_SYNTHASE_1"/>
    <property type="match status" value="1"/>
</dbReference>
<evidence type="ECO:0000256" key="1">
    <source>
        <dbReference type="ARBA" id="ARBA00001946"/>
    </source>
</evidence>
<comment type="caution">
    <text evidence="7">The sequence shown here is derived from an EMBL/GenBank/DDBJ whole genome shotgun (WGS) entry which is preliminary data.</text>
</comment>
<name>A0ABS5EVJ0_9PROT</name>
<dbReference type="SFLD" id="SFLDS00005">
    <property type="entry name" value="Isoprenoid_Synthase_Type_I"/>
    <property type="match status" value="1"/>
</dbReference>
<keyword evidence="3 6" id="KW-0808">Transferase</keyword>
<reference evidence="8" key="1">
    <citation type="journal article" date="2021" name="Syst. Appl. Microbiol.">
        <title>Roseomonas hellenica sp. nov., isolated from roots of wild-growing Alkanna tinctoria.</title>
        <authorList>
            <person name="Rat A."/>
            <person name="Naranjo H.D."/>
            <person name="Lebbe L."/>
            <person name="Cnockaert M."/>
            <person name="Krigas N."/>
            <person name="Grigoriadou K."/>
            <person name="Maloupa E."/>
            <person name="Willems A."/>
        </authorList>
    </citation>
    <scope>NUCLEOTIDE SEQUENCE [LARGE SCALE GENOMIC DNA]</scope>
    <source>
        <strain evidence="8">LMG 31523</strain>
    </source>
</reference>
<proteinExistence type="inferred from homology"/>
<evidence type="ECO:0000256" key="4">
    <source>
        <dbReference type="ARBA" id="ARBA00022723"/>
    </source>
</evidence>
<protein>
    <submittedName>
        <fullName evidence="7">Polyprenyl synthetase family protein</fullName>
    </submittedName>
</protein>
<keyword evidence="4" id="KW-0479">Metal-binding</keyword>
<dbReference type="Proteomes" id="UP001196870">
    <property type="component" value="Unassembled WGS sequence"/>
</dbReference>
<evidence type="ECO:0000256" key="6">
    <source>
        <dbReference type="RuleBase" id="RU004466"/>
    </source>
</evidence>
<dbReference type="InterPro" id="IPR000092">
    <property type="entry name" value="Polyprenyl_synt"/>
</dbReference>
<keyword evidence="8" id="KW-1185">Reference proteome</keyword>
<evidence type="ECO:0000256" key="2">
    <source>
        <dbReference type="ARBA" id="ARBA00006706"/>
    </source>
</evidence>